<evidence type="ECO:0000313" key="3">
    <source>
        <dbReference type="Proteomes" id="UP001185092"/>
    </source>
</evidence>
<dbReference type="AlphaFoldDB" id="A0AAE4BSW1"/>
<reference evidence="2" key="1">
    <citation type="submission" date="2023-07" db="EMBL/GenBank/DDBJ databases">
        <title>Genomic Encyclopedia of Type Strains, Phase IV (KMG-IV): sequencing the most valuable type-strain genomes for metagenomic binning, comparative biology and taxonomic classification.</title>
        <authorList>
            <person name="Goeker M."/>
        </authorList>
    </citation>
    <scope>NUCLEOTIDE SEQUENCE</scope>
    <source>
        <strain evidence="2">DSM 26174</strain>
    </source>
</reference>
<keyword evidence="2" id="KW-0808">Transferase</keyword>
<dbReference type="CDD" id="cd02440">
    <property type="entry name" value="AdoMet_MTases"/>
    <property type="match status" value="1"/>
</dbReference>
<comment type="caution">
    <text evidence="2">The sequence shown here is derived from an EMBL/GenBank/DDBJ whole genome shotgun (WGS) entry which is preliminary data.</text>
</comment>
<name>A0AAE4BSW1_9BACT</name>
<proteinExistence type="predicted"/>
<dbReference type="Pfam" id="PF13847">
    <property type="entry name" value="Methyltransf_31"/>
    <property type="match status" value="1"/>
</dbReference>
<dbReference type="Proteomes" id="UP001185092">
    <property type="component" value="Unassembled WGS sequence"/>
</dbReference>
<gene>
    <name evidence="2" type="ORF">HNQ88_002342</name>
</gene>
<dbReference type="RefSeq" id="WP_309938916.1">
    <property type="nucleotide sequence ID" value="NZ_AP025305.1"/>
</dbReference>
<dbReference type="EMBL" id="JAVDQD010000002">
    <property type="protein sequence ID" value="MDR6239305.1"/>
    <property type="molecule type" value="Genomic_DNA"/>
</dbReference>
<feature type="domain" description="Methyltransferase" evidence="1">
    <location>
        <begin position="117"/>
        <end position="231"/>
    </location>
</feature>
<dbReference type="Gene3D" id="3.40.50.150">
    <property type="entry name" value="Vaccinia Virus protein VP39"/>
    <property type="match status" value="1"/>
</dbReference>
<dbReference type="SUPFAM" id="SSF53335">
    <property type="entry name" value="S-adenosyl-L-methionine-dependent methyltransferases"/>
    <property type="match status" value="1"/>
</dbReference>
<keyword evidence="2" id="KW-0489">Methyltransferase</keyword>
<dbReference type="GO" id="GO:0032259">
    <property type="term" value="P:methylation"/>
    <property type="evidence" value="ECO:0007669"/>
    <property type="project" value="UniProtKB-KW"/>
</dbReference>
<protein>
    <submittedName>
        <fullName evidence="2">SAM-dependent methyltransferase</fullName>
    </submittedName>
</protein>
<keyword evidence="3" id="KW-1185">Reference proteome</keyword>
<evidence type="ECO:0000259" key="1">
    <source>
        <dbReference type="Pfam" id="PF13847"/>
    </source>
</evidence>
<dbReference type="InterPro" id="IPR025714">
    <property type="entry name" value="Methyltranfer_dom"/>
</dbReference>
<dbReference type="InterPro" id="IPR029063">
    <property type="entry name" value="SAM-dependent_MTases_sf"/>
</dbReference>
<accession>A0AAE4BSW1</accession>
<organism evidence="2 3">
    <name type="scientific">Aureibacter tunicatorum</name>
    <dbReference type="NCBI Taxonomy" id="866807"/>
    <lineage>
        <taxon>Bacteria</taxon>
        <taxon>Pseudomonadati</taxon>
        <taxon>Bacteroidota</taxon>
        <taxon>Cytophagia</taxon>
        <taxon>Cytophagales</taxon>
        <taxon>Persicobacteraceae</taxon>
        <taxon>Aureibacter</taxon>
    </lineage>
</organism>
<dbReference type="GO" id="GO:0008168">
    <property type="term" value="F:methyltransferase activity"/>
    <property type="evidence" value="ECO:0007669"/>
    <property type="project" value="UniProtKB-KW"/>
</dbReference>
<evidence type="ECO:0000313" key="2">
    <source>
        <dbReference type="EMBL" id="MDR6239305.1"/>
    </source>
</evidence>
<sequence>MISKNTFSAILDKNGPDQLEFELIDQLCQSHPEILKQINKKDLSFLVSSESIMGHILNKPFGYAGDFKIIDRIYTKDASDEFRKWDDYSLSNSAAKAVRNRKDYFKLLIKEKLDQKGALNVLNIACGPARDVFEIFEEIADSSNLTFTCLDLDENAIEYAKELNEENSDKITFIHKNILKFDTDSKYDLIWSAGLFDYFNDKAFVTILNRMGEWMDLESEIVIGNFNEDHNPSRNYMEIIGEWFLKHRSIGSLESLALEAGYDKTQIKVNSEPENVNLFLHVKADANLSFGLKNL</sequence>